<feature type="transmembrane region" description="Helical" evidence="9">
    <location>
        <begin position="403"/>
        <end position="422"/>
    </location>
</feature>
<keyword evidence="4 9" id="KW-1133">Transmembrane helix</keyword>
<dbReference type="PROSITE" id="PS01186">
    <property type="entry name" value="EGF_2"/>
    <property type="match status" value="1"/>
</dbReference>
<keyword evidence="6" id="KW-0245">EGF-like domain</keyword>
<protein>
    <recommendedName>
        <fullName evidence="10">EGF-like domain-containing protein</fullName>
    </recommendedName>
</protein>
<evidence type="ECO:0000256" key="6">
    <source>
        <dbReference type="PROSITE-ProRule" id="PRU00076"/>
    </source>
</evidence>
<dbReference type="PROSITE" id="PS00022">
    <property type="entry name" value="EGF_1"/>
    <property type="match status" value="1"/>
</dbReference>
<evidence type="ECO:0000256" key="2">
    <source>
        <dbReference type="ARBA" id="ARBA00009583"/>
    </source>
</evidence>
<evidence type="ECO:0000256" key="3">
    <source>
        <dbReference type="ARBA" id="ARBA00022692"/>
    </source>
</evidence>
<dbReference type="InterPro" id="IPR026767">
    <property type="entry name" value="Tmem151"/>
</dbReference>
<feature type="domain" description="EGF-like" evidence="10">
    <location>
        <begin position="127"/>
        <end position="164"/>
    </location>
</feature>
<reference evidence="11 12" key="1">
    <citation type="submission" date="2022-05" db="EMBL/GenBank/DDBJ databases">
        <authorList>
            <consortium name="Genoscope - CEA"/>
            <person name="William W."/>
        </authorList>
    </citation>
    <scope>NUCLEOTIDE SEQUENCE [LARGE SCALE GENOMIC DNA]</scope>
</reference>
<keyword evidence="3 9" id="KW-0812">Transmembrane</keyword>
<keyword evidence="12" id="KW-1185">Reference proteome</keyword>
<feature type="disulfide bond" evidence="6">
    <location>
        <begin position="154"/>
        <end position="163"/>
    </location>
</feature>
<evidence type="ECO:0000313" key="12">
    <source>
        <dbReference type="Proteomes" id="UP001159405"/>
    </source>
</evidence>
<comment type="caution">
    <text evidence="11">The sequence shown here is derived from an EMBL/GenBank/DDBJ whole genome shotgun (WGS) entry which is preliminary data.</text>
</comment>
<keyword evidence="7" id="KW-0175">Coiled coil</keyword>
<comment type="caution">
    <text evidence="6">Lacks conserved residue(s) required for the propagation of feature annotation.</text>
</comment>
<evidence type="ECO:0000256" key="4">
    <source>
        <dbReference type="ARBA" id="ARBA00022989"/>
    </source>
</evidence>
<proteinExistence type="inferred from homology"/>
<feature type="transmembrane region" description="Helical" evidence="9">
    <location>
        <begin position="263"/>
        <end position="287"/>
    </location>
</feature>
<feature type="transmembrane region" description="Helical" evidence="9">
    <location>
        <begin position="363"/>
        <end position="383"/>
    </location>
</feature>
<evidence type="ECO:0000256" key="5">
    <source>
        <dbReference type="ARBA" id="ARBA00023136"/>
    </source>
</evidence>
<keyword evidence="5 9" id="KW-0472">Membrane</keyword>
<feature type="compositionally biased region" description="Polar residues" evidence="8">
    <location>
        <begin position="646"/>
        <end position="661"/>
    </location>
</feature>
<evidence type="ECO:0000256" key="1">
    <source>
        <dbReference type="ARBA" id="ARBA00004141"/>
    </source>
</evidence>
<organism evidence="11 12">
    <name type="scientific">Porites lobata</name>
    <dbReference type="NCBI Taxonomy" id="104759"/>
    <lineage>
        <taxon>Eukaryota</taxon>
        <taxon>Metazoa</taxon>
        <taxon>Cnidaria</taxon>
        <taxon>Anthozoa</taxon>
        <taxon>Hexacorallia</taxon>
        <taxon>Scleractinia</taxon>
        <taxon>Fungiina</taxon>
        <taxon>Poritidae</taxon>
        <taxon>Porites</taxon>
    </lineage>
</organism>
<evidence type="ECO:0000256" key="9">
    <source>
        <dbReference type="SAM" id="Phobius"/>
    </source>
</evidence>
<evidence type="ECO:0000256" key="8">
    <source>
        <dbReference type="SAM" id="MobiDB-lite"/>
    </source>
</evidence>
<feature type="region of interest" description="Disordered" evidence="8">
    <location>
        <begin position="625"/>
        <end position="661"/>
    </location>
</feature>
<dbReference type="Gene3D" id="2.10.25.10">
    <property type="entry name" value="Laminin"/>
    <property type="match status" value="1"/>
</dbReference>
<sequence length="661" mass="77312">MIKAVCVDEDFRQCNSDRLYFNVKFNDRKENVLNHPSRDYFSRKQGVFRNLRPVYEHSSQKWYLQYIDGYWIVTGAYSPRGSNDRTIIKIKDFALRPEYISKTWSVHYSGWRDMPKLRILCRGVNSKSHTCPSKPCVSNSTCVYTSDNETLCLCPSGYWGVTCSSYKQCPTPHPLEGTELSLHYLGKGPGDLGLSFCSDSYPSVRFSLCVDAKYSFSKPYWRRQGTAYLSSIFVSGVAAVTTKRPSEITTPRHLRINFDDNPLIIPVVLTCVTLTELLLPFIVYYCAKCKKKYKEWREKREDRARLQEVSRELERGLQQVARAGNQEERNRGVQDYQRTVKEYQSESEEKELRRKRGLYRNVSLLRLISMHSFFSFYLWLMYLGGCDISQCTQYGRIFFSLKIFGMVVLCIASIIIFVESIFSHELSYLRNIMQDETAWGYIQKMHEVAPVISMVVECYHYETFSVIRSHMDANGNLQYYTDTFTRRVLTFLDQEEFSYGSWVDVSKREMPAPKEVSLTRVRIDPCIMFGDQETADDYKMQVAAMIERNRFRDDYTDFSARGEIPGLERRIAAYVDLSVKPWWIHPLYFWLATLVQMTWPYRWLFRAKTSKNYYSLKKKMYKSTTPPREADLMDPIPMLEGDAPSTDFSVPESNQLNDGDR</sequence>
<name>A0ABN8P3X5_9CNID</name>
<dbReference type="InterPro" id="IPR000742">
    <property type="entry name" value="EGF"/>
</dbReference>
<gene>
    <name evidence="11" type="ORF">PLOB_00036069</name>
</gene>
<evidence type="ECO:0000313" key="11">
    <source>
        <dbReference type="EMBL" id="CAH3132673.1"/>
    </source>
</evidence>
<dbReference type="SUPFAM" id="SSF57196">
    <property type="entry name" value="EGF/Laminin"/>
    <property type="match status" value="1"/>
</dbReference>
<accession>A0ABN8P3X5</accession>
<dbReference type="Proteomes" id="UP001159405">
    <property type="component" value="Unassembled WGS sequence"/>
</dbReference>
<evidence type="ECO:0000256" key="7">
    <source>
        <dbReference type="SAM" id="Coils"/>
    </source>
</evidence>
<dbReference type="EMBL" id="CALNXK010000051">
    <property type="protein sequence ID" value="CAH3132673.1"/>
    <property type="molecule type" value="Genomic_DNA"/>
</dbReference>
<dbReference type="PROSITE" id="PS50026">
    <property type="entry name" value="EGF_3"/>
    <property type="match status" value="1"/>
</dbReference>
<feature type="coiled-coil region" evidence="7">
    <location>
        <begin position="306"/>
        <end position="353"/>
    </location>
</feature>
<keyword evidence="6" id="KW-1015">Disulfide bond</keyword>
<evidence type="ECO:0000259" key="10">
    <source>
        <dbReference type="PROSITE" id="PS50026"/>
    </source>
</evidence>
<dbReference type="PANTHER" id="PTHR31893:SF5">
    <property type="entry name" value="TRANSMEMBRANE PROTEIN 151 HOMOLOG"/>
    <property type="match status" value="1"/>
</dbReference>
<comment type="subcellular location">
    <subcellularLocation>
        <location evidence="1">Membrane</location>
        <topology evidence="1">Multi-pass membrane protein</topology>
    </subcellularLocation>
</comment>
<dbReference type="PANTHER" id="PTHR31893">
    <property type="entry name" value="TRANSMEMBRANE PROTEIN 151 HOMOLOG"/>
    <property type="match status" value="1"/>
</dbReference>
<comment type="similarity">
    <text evidence="2">Belongs to the TMEM151 family.</text>
</comment>
<dbReference type="Pfam" id="PF14857">
    <property type="entry name" value="TMEM151"/>
    <property type="match status" value="1"/>
</dbReference>